<feature type="coiled-coil region" evidence="1">
    <location>
        <begin position="112"/>
        <end position="181"/>
    </location>
</feature>
<keyword evidence="2" id="KW-0472">Membrane</keyword>
<gene>
    <name evidence="3" type="ORF">DdX_10208</name>
</gene>
<feature type="transmembrane region" description="Helical" evidence="2">
    <location>
        <begin position="56"/>
        <end position="77"/>
    </location>
</feature>
<name>A0AAD4N1E8_9BILA</name>
<dbReference type="EMBL" id="JAKKPZ010000022">
    <property type="protein sequence ID" value="KAI1711330.1"/>
    <property type="molecule type" value="Genomic_DNA"/>
</dbReference>
<dbReference type="AlphaFoldDB" id="A0AAD4N1E8"/>
<evidence type="ECO:0000256" key="1">
    <source>
        <dbReference type="SAM" id="Coils"/>
    </source>
</evidence>
<sequence length="401" mass="46103">MNNCTYQETEFMPQDSSSENHYESAIHLNSTSVTERTSTPCDESKLKRFLNRKNKLLVFSVLGLVLIFAIGFVYFGISHVVSQEHSLNTQKTSLGAVSMKLTSCLNETSFAVENERALLQTCQNETDILQKQSKEQMLMILHQNQQIRHREYNISTLYAEIEKYENLTMTLQKEINAHKDLLLQKKGDLEAKDSAIALHQKYIKAVEGSLEPKDIQLAKQKAELESHLDKIQNQSSEIANLTANLEAERNKVLEHLRVNNVSKMDNEKLQDENLKQKLQIETHFEQLKLQNSLIETHMSRIKALEVDVLSKTNMASQQQARIEMLESMIQKYTAESNEKTEKINALSNDLEIKKKLVSDLEGEKQALQTRKEDLKSQIRTKDAEITRLEGRQCYYGYGYGK</sequence>
<keyword evidence="1" id="KW-0175">Coiled coil</keyword>
<keyword evidence="4" id="KW-1185">Reference proteome</keyword>
<feature type="coiled-coil region" evidence="1">
    <location>
        <begin position="217"/>
        <end position="251"/>
    </location>
</feature>
<organism evidence="3 4">
    <name type="scientific">Ditylenchus destructor</name>
    <dbReference type="NCBI Taxonomy" id="166010"/>
    <lineage>
        <taxon>Eukaryota</taxon>
        <taxon>Metazoa</taxon>
        <taxon>Ecdysozoa</taxon>
        <taxon>Nematoda</taxon>
        <taxon>Chromadorea</taxon>
        <taxon>Rhabditida</taxon>
        <taxon>Tylenchina</taxon>
        <taxon>Tylenchomorpha</taxon>
        <taxon>Sphaerularioidea</taxon>
        <taxon>Anguinidae</taxon>
        <taxon>Anguininae</taxon>
        <taxon>Ditylenchus</taxon>
    </lineage>
</organism>
<comment type="caution">
    <text evidence="3">The sequence shown here is derived from an EMBL/GenBank/DDBJ whole genome shotgun (WGS) entry which is preliminary data.</text>
</comment>
<keyword evidence="2" id="KW-0812">Transmembrane</keyword>
<feature type="coiled-coil region" evidence="1">
    <location>
        <begin position="315"/>
        <end position="391"/>
    </location>
</feature>
<proteinExistence type="predicted"/>
<evidence type="ECO:0000313" key="3">
    <source>
        <dbReference type="EMBL" id="KAI1711330.1"/>
    </source>
</evidence>
<evidence type="ECO:0000256" key="2">
    <source>
        <dbReference type="SAM" id="Phobius"/>
    </source>
</evidence>
<accession>A0AAD4N1E8</accession>
<protein>
    <submittedName>
        <fullName evidence="3">Uncharacterized protein</fullName>
    </submittedName>
</protein>
<reference evidence="3" key="1">
    <citation type="submission" date="2022-01" db="EMBL/GenBank/DDBJ databases">
        <title>Genome Sequence Resource for Two Populations of Ditylenchus destructor, the Migratory Endoparasitic Phytonematode.</title>
        <authorList>
            <person name="Zhang H."/>
            <person name="Lin R."/>
            <person name="Xie B."/>
        </authorList>
    </citation>
    <scope>NUCLEOTIDE SEQUENCE</scope>
    <source>
        <strain evidence="3">BazhouSP</strain>
    </source>
</reference>
<keyword evidence="2" id="KW-1133">Transmembrane helix</keyword>
<dbReference type="Proteomes" id="UP001201812">
    <property type="component" value="Unassembled WGS sequence"/>
</dbReference>
<evidence type="ECO:0000313" key="4">
    <source>
        <dbReference type="Proteomes" id="UP001201812"/>
    </source>
</evidence>